<dbReference type="Pfam" id="PF04011">
    <property type="entry name" value="LemA"/>
    <property type="match status" value="1"/>
</dbReference>
<comment type="subcellular location">
    <subcellularLocation>
        <location evidence="2">Membrane</location>
        <topology evidence="2">Multi-pass membrane protein</topology>
    </subcellularLocation>
    <subcellularLocation>
        <location evidence="3">Membrane</location>
        <topology evidence="3">Single-pass membrane protein</topology>
    </subcellularLocation>
</comment>
<dbReference type="Pfam" id="PF12483">
    <property type="entry name" value="GIDE"/>
    <property type="match status" value="1"/>
</dbReference>
<dbReference type="EC" id="2.3.2.27" evidence="5"/>
<organism evidence="16">
    <name type="scientific">Salinispirillum sp. LH 10-3-1</name>
    <dbReference type="NCBI Taxonomy" id="2952525"/>
    <lineage>
        <taxon>Bacteria</taxon>
        <taxon>Pseudomonadati</taxon>
        <taxon>Pseudomonadota</taxon>
        <taxon>Gammaproteobacteria</taxon>
        <taxon>Oceanospirillales</taxon>
        <taxon>Saccharospirillaceae</taxon>
        <taxon>Salinispirillum</taxon>
    </lineage>
</organism>
<feature type="transmembrane region" description="Helical" evidence="14">
    <location>
        <begin position="584"/>
        <end position="607"/>
    </location>
</feature>
<keyword evidence="10" id="KW-0833">Ubl conjugation pathway</keyword>
<dbReference type="GO" id="GO:0008270">
    <property type="term" value="F:zinc ion binding"/>
    <property type="evidence" value="ECO:0007669"/>
    <property type="project" value="UniProtKB-KW"/>
</dbReference>
<feature type="transmembrane region" description="Helical" evidence="14">
    <location>
        <begin position="222"/>
        <end position="241"/>
    </location>
</feature>
<feature type="domain" description="E3 Ubiquitin ligase MUL1-like" evidence="15">
    <location>
        <begin position="498"/>
        <end position="550"/>
    </location>
</feature>
<keyword evidence="9" id="KW-0863">Zinc-finger</keyword>
<dbReference type="GO" id="GO:0016020">
    <property type="term" value="C:membrane"/>
    <property type="evidence" value="ECO:0007669"/>
    <property type="project" value="UniProtKB-SubCell"/>
</dbReference>
<dbReference type="InterPro" id="IPR022170">
    <property type="entry name" value="MUL1-like"/>
</dbReference>
<gene>
    <name evidence="16" type="ORF">NFC81_12975</name>
</gene>
<evidence type="ECO:0000256" key="5">
    <source>
        <dbReference type="ARBA" id="ARBA00012483"/>
    </source>
</evidence>
<evidence type="ECO:0000256" key="9">
    <source>
        <dbReference type="ARBA" id="ARBA00022771"/>
    </source>
</evidence>
<dbReference type="GO" id="GO:0061630">
    <property type="term" value="F:ubiquitin protein ligase activity"/>
    <property type="evidence" value="ECO:0007669"/>
    <property type="project" value="UniProtKB-EC"/>
</dbReference>
<comment type="catalytic activity">
    <reaction evidence="1">
        <text>S-ubiquitinyl-[E2 ubiquitin-conjugating enzyme]-L-cysteine + [acceptor protein]-L-lysine = [E2 ubiquitin-conjugating enzyme]-L-cysteine + N(6)-ubiquitinyl-[acceptor protein]-L-lysine.</text>
        <dbReference type="EC" id="2.3.2.27"/>
    </reaction>
</comment>
<dbReference type="GO" id="GO:0016567">
    <property type="term" value="P:protein ubiquitination"/>
    <property type="evidence" value="ECO:0007669"/>
    <property type="project" value="InterPro"/>
</dbReference>
<keyword evidence="6" id="KW-0808">Transferase</keyword>
<keyword evidence="12 14" id="KW-1133">Transmembrane helix</keyword>
<evidence type="ECO:0000256" key="1">
    <source>
        <dbReference type="ARBA" id="ARBA00000900"/>
    </source>
</evidence>
<dbReference type="AlphaFoldDB" id="A0AB38YEX5"/>
<evidence type="ECO:0000256" key="12">
    <source>
        <dbReference type="ARBA" id="ARBA00022989"/>
    </source>
</evidence>
<protein>
    <recommendedName>
        <fullName evidence="5">RING-type E3 ubiquitin transferase</fullName>
        <ecNumber evidence="5">2.3.2.27</ecNumber>
    </recommendedName>
</protein>
<dbReference type="SUPFAM" id="SSF140478">
    <property type="entry name" value="LemA-like"/>
    <property type="match status" value="1"/>
</dbReference>
<dbReference type="InterPro" id="IPR007156">
    <property type="entry name" value="MamQ_LemA"/>
</dbReference>
<evidence type="ECO:0000256" key="4">
    <source>
        <dbReference type="ARBA" id="ARBA00008854"/>
    </source>
</evidence>
<evidence type="ECO:0000256" key="7">
    <source>
        <dbReference type="ARBA" id="ARBA00022692"/>
    </source>
</evidence>
<evidence type="ECO:0000256" key="3">
    <source>
        <dbReference type="ARBA" id="ARBA00004167"/>
    </source>
</evidence>
<feature type="transmembrane region" description="Helical" evidence="14">
    <location>
        <begin position="190"/>
        <end position="215"/>
    </location>
</feature>
<dbReference type="Gene3D" id="1.20.1440.20">
    <property type="entry name" value="LemA-like domain"/>
    <property type="match status" value="1"/>
</dbReference>
<evidence type="ECO:0000259" key="15">
    <source>
        <dbReference type="Pfam" id="PF12483"/>
    </source>
</evidence>
<evidence type="ECO:0000256" key="6">
    <source>
        <dbReference type="ARBA" id="ARBA00022679"/>
    </source>
</evidence>
<accession>A0AB38YEX5</accession>
<name>A0AB38YEX5_9GAMM</name>
<feature type="transmembrane region" description="Helical" evidence="14">
    <location>
        <begin position="361"/>
        <end position="382"/>
    </location>
</feature>
<dbReference type="EMBL" id="CP101717">
    <property type="protein sequence ID" value="WLD57616.1"/>
    <property type="molecule type" value="Genomic_DNA"/>
</dbReference>
<reference evidence="16" key="1">
    <citation type="submission" date="2022-07" db="EMBL/GenBank/DDBJ databases">
        <title>Complete genome sequence of Salinispirillum sp. LH10-3-1 capable of multiple carbohydrate inversion isolated from a soda lake.</title>
        <authorList>
            <person name="Liu J."/>
            <person name="Zhai Y."/>
            <person name="Zhang H."/>
            <person name="Yang H."/>
            <person name="Qu J."/>
            <person name="Li J."/>
        </authorList>
    </citation>
    <scope>NUCLEOTIDE SEQUENCE</scope>
    <source>
        <strain evidence="16">LH 10-3-1</strain>
    </source>
</reference>
<evidence type="ECO:0000256" key="8">
    <source>
        <dbReference type="ARBA" id="ARBA00022723"/>
    </source>
</evidence>
<keyword evidence="13 14" id="KW-0472">Membrane</keyword>
<evidence type="ECO:0000256" key="13">
    <source>
        <dbReference type="ARBA" id="ARBA00023136"/>
    </source>
</evidence>
<keyword evidence="11" id="KW-0862">Zinc</keyword>
<evidence type="ECO:0000313" key="16">
    <source>
        <dbReference type="EMBL" id="WLD57616.1"/>
    </source>
</evidence>
<keyword evidence="7 14" id="KW-0812">Transmembrane</keyword>
<evidence type="ECO:0000256" key="2">
    <source>
        <dbReference type="ARBA" id="ARBA00004141"/>
    </source>
</evidence>
<evidence type="ECO:0000256" key="10">
    <source>
        <dbReference type="ARBA" id="ARBA00022786"/>
    </source>
</evidence>
<evidence type="ECO:0000256" key="14">
    <source>
        <dbReference type="SAM" id="Phobius"/>
    </source>
</evidence>
<sequence length="756" mass="84552">MGKRILFVALGLASLAFGYWLMTLGFQSLTQFRQVERLPQIPVAAVLPGEVNLDGTAWPVTSEQLIAAPDTQTPTLYYRYLVEREVRDSEGRTSWSTVSNRVYSVPFLLQDASGRILVDAAGHSASLPLSHRVRVGDMRYSEYRIDPGQSLFLLGYAQETAAGMKVVFNVPGSYTPFISAFGESHERSQIAFYSLLQIIAGLGAAALAVYLLCLALQIHKTVVFLGFMSMTIMLLLVYQGLNMARDDVQDAVDRLHRVVHQGQIAIAEALEEAGLGWSGQWQELPSLEQMATLSAAQQERVQGVRQYLLLSAERTERLLTNWPERLFALDVALPALAITDAEQVALQQVSSAFESTRLKTWQAAVFVGFGALALWLGLVYGFKFVKLKRLIENIPTSPLNGVAYGLSEVVGKAALPENQSLLAGPLTERPCLTYLYQVQERRGSGKNAKWVTIKTDNQWQPFNLVHEDSTHTSAGSIEIVPQHSDLILRESEVRTEGKLRYTERVIEPDTTMYVLGPALVAPERAELHVRASDHDEDPFIISDLTEREVMLYKVRRGFILLAVGMVGGLAMALGLAGQTGSFGVLPWLLCAGIPLLYQLLALSVLMYNDLVFLRQRCFKALANIEVALKKRSDLIPRLEQIAKAYLQHEEQLLSVITTLRQQLDKRDWTAADSSHYLHTERQLHETLAVRMEAYPDLKADETMRHLMSSLTQMEDEVSLMRIGHTLAVERYNTRRLQLPEVVLALLFGFRRLPTMP</sequence>
<feature type="transmembrane region" description="Helical" evidence="14">
    <location>
        <begin position="557"/>
        <end position="578"/>
    </location>
</feature>
<dbReference type="PANTHER" id="PTHR34478">
    <property type="entry name" value="PROTEIN LEMA"/>
    <property type="match status" value="1"/>
</dbReference>
<dbReference type="RefSeq" id="WP_304994901.1">
    <property type="nucleotide sequence ID" value="NZ_CP101717.1"/>
</dbReference>
<dbReference type="InterPro" id="IPR023353">
    <property type="entry name" value="LemA-like_dom_sf"/>
</dbReference>
<evidence type="ECO:0000256" key="11">
    <source>
        <dbReference type="ARBA" id="ARBA00022833"/>
    </source>
</evidence>
<keyword evidence="8" id="KW-0479">Metal-binding</keyword>
<dbReference type="PANTHER" id="PTHR34478:SF1">
    <property type="entry name" value="PROTEIN LEMA"/>
    <property type="match status" value="1"/>
</dbReference>
<comment type="similarity">
    <text evidence="4">Belongs to the LemA family.</text>
</comment>
<proteinExistence type="inferred from homology"/>